<dbReference type="InterPro" id="IPR016064">
    <property type="entry name" value="NAD/diacylglycerol_kinase_sf"/>
</dbReference>
<dbReference type="SMART" id="SM00233">
    <property type="entry name" value="PH"/>
    <property type="match status" value="1"/>
</dbReference>
<feature type="domain" description="Phorbol-ester/DAG-type" evidence="24">
    <location>
        <begin position="181"/>
        <end position="231"/>
    </location>
</feature>
<dbReference type="EC" id="2.7.1.107" evidence="21"/>
<dbReference type="SMART" id="SM00046">
    <property type="entry name" value="DAGKc"/>
    <property type="match status" value="1"/>
</dbReference>
<dbReference type="AlphaFoldDB" id="A0AAV2JXU6"/>
<evidence type="ECO:0000256" key="13">
    <source>
        <dbReference type="ARBA" id="ARBA00022777"/>
    </source>
</evidence>
<evidence type="ECO:0000259" key="23">
    <source>
        <dbReference type="PROSITE" id="PS50003"/>
    </source>
</evidence>
<dbReference type="InterPro" id="IPR001660">
    <property type="entry name" value="SAM"/>
</dbReference>
<dbReference type="Gene3D" id="3.30.60.20">
    <property type="match status" value="2"/>
</dbReference>
<evidence type="ECO:0000256" key="12">
    <source>
        <dbReference type="ARBA" id="ARBA00022771"/>
    </source>
</evidence>
<comment type="similarity">
    <text evidence="4 21">Belongs to the eukaryotic diacylglycerol kinase family.</text>
</comment>
<feature type="domain" description="DAGKc" evidence="26">
    <location>
        <begin position="335"/>
        <end position="470"/>
    </location>
</feature>
<keyword evidence="6" id="KW-0963">Cytoplasm</keyword>
<evidence type="ECO:0000256" key="10">
    <source>
        <dbReference type="ARBA" id="ARBA00022737"/>
    </source>
</evidence>
<dbReference type="SUPFAM" id="SSF47769">
    <property type="entry name" value="SAM/Pointed domain"/>
    <property type="match status" value="1"/>
</dbReference>
<feature type="domain" description="SAM" evidence="25">
    <location>
        <begin position="1177"/>
        <end position="1240"/>
    </location>
</feature>
<evidence type="ECO:0000256" key="22">
    <source>
        <dbReference type="SAM" id="MobiDB-lite"/>
    </source>
</evidence>
<dbReference type="InterPro" id="IPR046349">
    <property type="entry name" value="C1-like_sf"/>
</dbReference>
<feature type="region of interest" description="Disordered" evidence="22">
    <location>
        <begin position="584"/>
        <end position="612"/>
    </location>
</feature>
<evidence type="ECO:0000256" key="21">
    <source>
        <dbReference type="RuleBase" id="RU361128"/>
    </source>
</evidence>
<evidence type="ECO:0000256" key="11">
    <source>
        <dbReference type="ARBA" id="ARBA00022741"/>
    </source>
</evidence>
<dbReference type="InterPro" id="IPR001849">
    <property type="entry name" value="PH_domain"/>
</dbReference>
<keyword evidence="9" id="KW-0479">Metal-binding</keyword>
<evidence type="ECO:0000256" key="18">
    <source>
        <dbReference type="ARBA" id="ARBA00023371"/>
    </source>
</evidence>
<keyword evidence="7" id="KW-0597">Phosphoprotein</keyword>
<protein>
    <recommendedName>
        <fullName evidence="21">Diacylglycerol kinase</fullName>
        <shortName evidence="21">DAG kinase</shortName>
        <ecNumber evidence="21">2.7.1.107</ecNumber>
    </recommendedName>
</protein>
<comment type="catalytic activity">
    <reaction evidence="18">
        <text>1,2-di-(9Z-octadecenoyl)-sn-glycerol + ATP = 1,2-di-(9Z-octadecenoyl)-sn-glycero-3-phosphate + ADP + H(+)</text>
        <dbReference type="Rhea" id="RHEA:40327"/>
        <dbReference type="ChEBI" id="CHEBI:15378"/>
        <dbReference type="ChEBI" id="CHEBI:30616"/>
        <dbReference type="ChEBI" id="CHEBI:52333"/>
        <dbReference type="ChEBI" id="CHEBI:74546"/>
        <dbReference type="ChEBI" id="CHEBI:456216"/>
    </reaction>
    <physiologicalReaction direction="left-to-right" evidence="18">
        <dbReference type="Rhea" id="RHEA:40328"/>
    </physiologicalReaction>
</comment>
<dbReference type="PROSITE" id="PS50081">
    <property type="entry name" value="ZF_DAG_PE_2"/>
    <property type="match status" value="2"/>
</dbReference>
<dbReference type="InterPro" id="IPR013761">
    <property type="entry name" value="SAM/pointed_sf"/>
</dbReference>
<evidence type="ECO:0000256" key="4">
    <source>
        <dbReference type="ARBA" id="ARBA00009280"/>
    </source>
</evidence>
<comment type="pathway">
    <text evidence="3">Lipid metabolism; glycerolipid metabolism.</text>
</comment>
<dbReference type="Pfam" id="PF07647">
    <property type="entry name" value="SAM_2"/>
    <property type="match status" value="1"/>
</dbReference>
<dbReference type="PANTHER" id="PTHR11255">
    <property type="entry name" value="DIACYLGLYCEROL KINASE"/>
    <property type="match status" value="1"/>
</dbReference>
<dbReference type="Proteomes" id="UP001497482">
    <property type="component" value="Chromosome 15"/>
</dbReference>
<dbReference type="Pfam" id="PF00169">
    <property type="entry name" value="PH"/>
    <property type="match status" value="1"/>
</dbReference>
<evidence type="ECO:0000256" key="5">
    <source>
        <dbReference type="ARBA" id="ARBA00022475"/>
    </source>
</evidence>
<keyword evidence="10" id="KW-0677">Repeat</keyword>
<evidence type="ECO:0000259" key="26">
    <source>
        <dbReference type="PROSITE" id="PS50146"/>
    </source>
</evidence>
<dbReference type="FunFam" id="1.10.150.50:FF:000021">
    <property type="entry name" value="Diacylglycerol kinase"/>
    <property type="match status" value="1"/>
</dbReference>
<dbReference type="Gene3D" id="3.40.50.10330">
    <property type="entry name" value="Probable inorganic polyphosphate/atp-NAD kinase, domain 1"/>
    <property type="match status" value="1"/>
</dbReference>
<evidence type="ECO:0000256" key="6">
    <source>
        <dbReference type="ARBA" id="ARBA00022490"/>
    </source>
</evidence>
<evidence type="ECO:0000313" key="27">
    <source>
        <dbReference type="EMBL" id="CAL1582583.1"/>
    </source>
</evidence>
<dbReference type="InterPro" id="IPR054474">
    <property type="entry name" value="DGKD_4H"/>
</dbReference>
<keyword evidence="17" id="KW-0472">Membrane</keyword>
<dbReference type="SUPFAM" id="SSF57889">
    <property type="entry name" value="Cysteine-rich domain"/>
    <property type="match status" value="2"/>
</dbReference>
<dbReference type="CDD" id="cd20894">
    <property type="entry name" value="C1_DGKeta_rpt2"/>
    <property type="match status" value="1"/>
</dbReference>
<dbReference type="SMART" id="SM00109">
    <property type="entry name" value="C1"/>
    <property type="match status" value="2"/>
</dbReference>
<dbReference type="Gene3D" id="2.60.200.40">
    <property type="match status" value="1"/>
</dbReference>
<dbReference type="InterPro" id="IPR047480">
    <property type="entry name" value="C1_DGKeta_rpt2"/>
</dbReference>
<dbReference type="PROSITE" id="PS00479">
    <property type="entry name" value="ZF_DAG_PE_1"/>
    <property type="match status" value="1"/>
</dbReference>
<evidence type="ECO:0000256" key="9">
    <source>
        <dbReference type="ARBA" id="ARBA00022723"/>
    </source>
</evidence>
<dbReference type="Pfam" id="PF00609">
    <property type="entry name" value="DAGK_acc"/>
    <property type="match status" value="1"/>
</dbReference>
<dbReference type="CDD" id="cd20848">
    <property type="entry name" value="C1_DGKeta_rpt1"/>
    <property type="match status" value="1"/>
</dbReference>
<dbReference type="InterPro" id="IPR002219">
    <property type="entry name" value="PKC_DAG/PE"/>
</dbReference>
<dbReference type="GO" id="GO:0005524">
    <property type="term" value="F:ATP binding"/>
    <property type="evidence" value="ECO:0007669"/>
    <property type="project" value="UniProtKB-KW"/>
</dbReference>
<dbReference type="CDD" id="cd09507">
    <property type="entry name" value="SAM_DGK-delta-eta"/>
    <property type="match status" value="1"/>
</dbReference>
<evidence type="ECO:0000256" key="2">
    <source>
        <dbReference type="ARBA" id="ARBA00004496"/>
    </source>
</evidence>
<dbReference type="FunFam" id="3.30.60.20:FF:000002">
    <property type="entry name" value="Diacylglycerol kinase"/>
    <property type="match status" value="1"/>
</dbReference>
<dbReference type="CDD" id="cd13274">
    <property type="entry name" value="PH_DGK_type2"/>
    <property type="match status" value="1"/>
</dbReference>
<evidence type="ECO:0000259" key="25">
    <source>
        <dbReference type="PROSITE" id="PS50105"/>
    </source>
</evidence>
<feature type="domain" description="PH" evidence="23">
    <location>
        <begin position="71"/>
        <end position="164"/>
    </location>
</feature>
<feature type="domain" description="Phorbol-ester/DAG-type" evidence="24">
    <location>
        <begin position="253"/>
        <end position="304"/>
    </location>
</feature>
<keyword evidence="15 21" id="KW-0067">ATP-binding</keyword>
<dbReference type="GO" id="GO:0004143">
    <property type="term" value="F:ATP-dependent diacylglycerol kinase activity"/>
    <property type="evidence" value="ECO:0007669"/>
    <property type="project" value="UniProtKB-EC"/>
</dbReference>
<keyword evidence="5" id="KW-1003">Cell membrane</keyword>
<evidence type="ECO:0000313" key="28">
    <source>
        <dbReference type="Proteomes" id="UP001497482"/>
    </source>
</evidence>
<dbReference type="SMART" id="SM00045">
    <property type="entry name" value="DAGKa"/>
    <property type="match status" value="1"/>
</dbReference>
<evidence type="ECO:0000256" key="3">
    <source>
        <dbReference type="ARBA" id="ARBA00005175"/>
    </source>
</evidence>
<dbReference type="PROSITE" id="PS50105">
    <property type="entry name" value="SAM_DOMAIN"/>
    <property type="match status" value="1"/>
</dbReference>
<keyword evidence="8 21" id="KW-0808">Transferase</keyword>
<proteinExistence type="inferred from homology"/>
<comment type="catalytic activity">
    <reaction evidence="19">
        <text>a 1,2-diacyl-sn-glycerol + ATP = a 1,2-diacyl-sn-glycero-3-phosphate + ADP + H(+)</text>
        <dbReference type="Rhea" id="RHEA:10272"/>
        <dbReference type="ChEBI" id="CHEBI:15378"/>
        <dbReference type="ChEBI" id="CHEBI:17815"/>
        <dbReference type="ChEBI" id="CHEBI:30616"/>
        <dbReference type="ChEBI" id="CHEBI:58608"/>
        <dbReference type="ChEBI" id="CHEBI:456216"/>
        <dbReference type="EC" id="2.7.1.107"/>
    </reaction>
    <physiologicalReaction direction="left-to-right" evidence="19">
        <dbReference type="Rhea" id="RHEA:10273"/>
    </physiologicalReaction>
</comment>
<dbReference type="Pfam" id="PF00130">
    <property type="entry name" value="C1_1"/>
    <property type="match status" value="2"/>
</dbReference>
<dbReference type="FunFam" id="2.30.29.30:FF:000060">
    <property type="entry name" value="Diacylglycerol kinase"/>
    <property type="match status" value="1"/>
</dbReference>
<keyword evidence="16" id="KW-0443">Lipid metabolism</keyword>
<dbReference type="InterPro" id="IPR037607">
    <property type="entry name" value="DGK"/>
</dbReference>
<keyword evidence="12" id="KW-0863">Zinc-finger</keyword>
<dbReference type="Gene3D" id="2.30.29.30">
    <property type="entry name" value="Pleckstrin-homology domain (PH domain)/Phosphotyrosine-binding domain (PTB)"/>
    <property type="match status" value="1"/>
</dbReference>
<feature type="compositionally biased region" description="Acidic residues" evidence="22">
    <location>
        <begin position="595"/>
        <end position="611"/>
    </location>
</feature>
<dbReference type="InterPro" id="IPR001206">
    <property type="entry name" value="Diacylglycerol_kinase_cat_dom"/>
</dbReference>
<feature type="region of interest" description="Disordered" evidence="22">
    <location>
        <begin position="663"/>
        <end position="723"/>
    </location>
</feature>
<dbReference type="SUPFAM" id="SSF111331">
    <property type="entry name" value="NAD kinase/diacylglycerol kinase-like"/>
    <property type="match status" value="1"/>
</dbReference>
<dbReference type="SMART" id="SM00454">
    <property type="entry name" value="SAM"/>
    <property type="match status" value="1"/>
</dbReference>
<name>A0AAV2JXU6_KNICA</name>
<evidence type="ECO:0000256" key="17">
    <source>
        <dbReference type="ARBA" id="ARBA00023136"/>
    </source>
</evidence>
<reference evidence="27 28" key="1">
    <citation type="submission" date="2024-04" db="EMBL/GenBank/DDBJ databases">
        <authorList>
            <person name="Waldvogel A.-M."/>
            <person name="Schoenle A."/>
        </authorList>
    </citation>
    <scope>NUCLEOTIDE SEQUENCE [LARGE SCALE GENOMIC DNA]</scope>
</reference>
<dbReference type="GO" id="GO:0005737">
    <property type="term" value="C:cytoplasm"/>
    <property type="evidence" value="ECO:0007669"/>
    <property type="project" value="UniProtKB-SubCell"/>
</dbReference>
<dbReference type="GO" id="GO:0046486">
    <property type="term" value="P:glycerolipid metabolic process"/>
    <property type="evidence" value="ECO:0007669"/>
    <property type="project" value="UniProtKB-ARBA"/>
</dbReference>
<keyword evidence="11 21" id="KW-0547">Nucleotide-binding</keyword>
<keyword evidence="13 21" id="KW-0418">Kinase</keyword>
<keyword evidence="28" id="KW-1185">Reference proteome</keyword>
<evidence type="ECO:0000256" key="16">
    <source>
        <dbReference type="ARBA" id="ARBA00023098"/>
    </source>
</evidence>
<feature type="region of interest" description="Disordered" evidence="22">
    <location>
        <begin position="29"/>
        <end position="64"/>
    </location>
</feature>
<comment type="subcellular location">
    <subcellularLocation>
        <location evidence="1">Cell membrane</location>
    </subcellularLocation>
    <subcellularLocation>
        <location evidence="2">Cytoplasm</location>
    </subcellularLocation>
</comment>
<feature type="compositionally biased region" description="Basic and acidic residues" evidence="22">
    <location>
        <begin position="680"/>
        <end position="702"/>
    </location>
</feature>
<feature type="compositionally biased region" description="Basic and acidic residues" evidence="22">
    <location>
        <begin position="663"/>
        <end position="672"/>
    </location>
</feature>
<dbReference type="GO" id="GO:0007200">
    <property type="term" value="P:phospholipase C-activating G protein-coupled receptor signaling pathway"/>
    <property type="evidence" value="ECO:0007669"/>
    <property type="project" value="InterPro"/>
</dbReference>
<sequence>MEVCHFTRSPAWEELEPEKGAASAAGFHTHVVGTSPGSGAADESSDSDAEQEGPQKLIRKVSTSGQIRSKTSIKEGLLLKQTSSFQRWKKRYFKLRGRTLYYAKDAKSLIFDEVDLSDASVAESSTKNVNNSFTVITPFRRLILCAENRKEMEDWISSLKSVQSREHYETAQFNVEHFSGMHNWYACSHARPTFCNVCKDSLSGVTSHGLSCEVCKFKAHKRCAVRAINNCKWTTLASIGKDIIEDEDGIAMPHQWLEGNLPVSAKCAVCDKTCGSVLRLQDWRCLWCKAMVHTACMDLYPRKCPLGQCKVSIIPPTALNSIDSDGFWKATCPPSCASPLLVFVNSKSGDNQGVKFLRRFKQLLNPAQVFDLVNGGPHLGLRLFQKFDNFRILVCGGDGSVGWVLSEIDKLNLHKQCQLGVLPLGTGNDLARVLGWGPSCDDDTQLPQILEKLERASTKMLDRWSIMTYEIKMPPKHSCPTTPEGGDNYQLTSHSLLQFHISAYEDSVAAHLTKILNSDQHSVVISSAKILCETVKDFVAKVGKVYEKSSENVDECDSMSLKCAILNEKLDSLLQTLQSECHALPSLPHSTPPIVEEEPEDEDEEPSEESLTELKEKLELAETEKGGATPPHQMFKSREQMMLRANSLKKAVRQIIEQAERVVDEQNAHTEDTELTSPLEFRKDGDEENRDSEKDEDTKELELLPSSRSPCSPTERKVSRSTQSYQSFTITPFTTSKENLPVLNTRIICPGLRAGLAASIAGSSIISKMLLANIDPFGATPFIDPDLDSLEGYMEKCVMNNYFGIGLDAKISLEFNNKREEHPEKCRSRTKNMMWYGVLGTKELLQRTYKNLEQKVQLECDGQYIPLPSLQGIAVLNIPSYAGGTNFWGGTKEDDIFCAPSFDDKILEVVAVFGSMQMAVSRVIKLQHHRIAQCRTVKITILGDEGVPIQVDGEAWIQPPGVIKIQHKNRAQMLTRDRAFENTLKSWEDKLKYDKAPLRPHLYPQQSVDLATEEEAGLVQLCARATEELITRICEAAQTNGLLEQELAHAVNAASHAINKTHPKFPESLTRNTAIEVASTVKALYNETESLLVGRVSLQLEPPDEEQLSNALQSVELEMGKLGEITWLYHILQPNDEEDHSLGYGKRNSRSSMFRIVPKFKKEKAAKKTSPQSVERWSTEEVGIWLEQLSLGEYRETFIRHDIRGSELLHLERRDLKDLGISKVGHMKRILQGTKDLAKTSMIDL</sequence>
<dbReference type="InterPro" id="IPR017438">
    <property type="entry name" value="ATP-NAD_kinase_N"/>
</dbReference>
<dbReference type="InterPro" id="IPR011993">
    <property type="entry name" value="PH-like_dom_sf"/>
</dbReference>
<dbReference type="FunFam" id="3.30.60.20:FF:000029">
    <property type="entry name" value="Diacylglycerol kinase"/>
    <property type="match status" value="1"/>
</dbReference>
<dbReference type="GO" id="GO:0008270">
    <property type="term" value="F:zinc ion binding"/>
    <property type="evidence" value="ECO:0007669"/>
    <property type="project" value="UniProtKB-KW"/>
</dbReference>
<evidence type="ECO:0000256" key="20">
    <source>
        <dbReference type="ARBA" id="ARBA00060536"/>
    </source>
</evidence>
<dbReference type="Pfam" id="PF22944">
    <property type="entry name" value="DGKD_4H"/>
    <property type="match status" value="1"/>
</dbReference>
<dbReference type="FunFam" id="3.40.50.10330:FF:000001">
    <property type="entry name" value="Diacylglycerol kinase"/>
    <property type="match status" value="1"/>
</dbReference>
<dbReference type="InterPro" id="IPR000756">
    <property type="entry name" value="Diacylglycerol_kin_accessory"/>
</dbReference>
<dbReference type="Pfam" id="PF00781">
    <property type="entry name" value="DAGK_cat"/>
    <property type="match status" value="1"/>
</dbReference>
<dbReference type="Gene3D" id="1.10.150.50">
    <property type="entry name" value="Transcription Factor, Ets-1"/>
    <property type="match status" value="1"/>
</dbReference>
<evidence type="ECO:0000256" key="19">
    <source>
        <dbReference type="ARBA" id="ARBA00023411"/>
    </source>
</evidence>
<accession>A0AAV2JXU6</accession>
<dbReference type="PROSITE" id="PS50003">
    <property type="entry name" value="PH_DOMAIN"/>
    <property type="match status" value="1"/>
</dbReference>
<dbReference type="PANTHER" id="PTHR11255:SF37">
    <property type="entry name" value="DIACYLGLYCEROL KINASE ETA"/>
    <property type="match status" value="1"/>
</dbReference>
<comment type="pathway">
    <text evidence="20">Glycerolipid metabolism.</text>
</comment>
<evidence type="ECO:0000256" key="15">
    <source>
        <dbReference type="ARBA" id="ARBA00022840"/>
    </source>
</evidence>
<dbReference type="SUPFAM" id="SSF50729">
    <property type="entry name" value="PH domain-like"/>
    <property type="match status" value="1"/>
</dbReference>
<organism evidence="27 28">
    <name type="scientific">Knipowitschia caucasica</name>
    <name type="common">Caucasian dwarf goby</name>
    <name type="synonym">Pomatoschistus caucasicus</name>
    <dbReference type="NCBI Taxonomy" id="637954"/>
    <lineage>
        <taxon>Eukaryota</taxon>
        <taxon>Metazoa</taxon>
        <taxon>Chordata</taxon>
        <taxon>Craniata</taxon>
        <taxon>Vertebrata</taxon>
        <taxon>Euteleostomi</taxon>
        <taxon>Actinopterygii</taxon>
        <taxon>Neopterygii</taxon>
        <taxon>Teleostei</taxon>
        <taxon>Neoteleostei</taxon>
        <taxon>Acanthomorphata</taxon>
        <taxon>Gobiaria</taxon>
        <taxon>Gobiiformes</taxon>
        <taxon>Gobioidei</taxon>
        <taxon>Gobiidae</taxon>
        <taxon>Gobiinae</taxon>
        <taxon>Knipowitschia</taxon>
    </lineage>
</organism>
<evidence type="ECO:0000256" key="8">
    <source>
        <dbReference type="ARBA" id="ARBA00022679"/>
    </source>
</evidence>
<evidence type="ECO:0000259" key="24">
    <source>
        <dbReference type="PROSITE" id="PS50081"/>
    </source>
</evidence>
<evidence type="ECO:0000256" key="14">
    <source>
        <dbReference type="ARBA" id="ARBA00022833"/>
    </source>
</evidence>
<keyword evidence="14" id="KW-0862">Zinc</keyword>
<dbReference type="FunFam" id="2.60.200.40:FF:000001">
    <property type="entry name" value="Diacylglycerol kinase"/>
    <property type="match status" value="1"/>
</dbReference>
<evidence type="ECO:0000256" key="1">
    <source>
        <dbReference type="ARBA" id="ARBA00004236"/>
    </source>
</evidence>
<gene>
    <name evidence="27" type="ORF">KC01_LOCUS13158</name>
</gene>
<dbReference type="GO" id="GO:0005886">
    <property type="term" value="C:plasma membrane"/>
    <property type="evidence" value="ECO:0007669"/>
    <property type="project" value="UniProtKB-SubCell"/>
</dbReference>
<dbReference type="PROSITE" id="PS50146">
    <property type="entry name" value="DAGK"/>
    <property type="match status" value="1"/>
</dbReference>
<dbReference type="EMBL" id="OZ035837">
    <property type="protein sequence ID" value="CAL1582583.1"/>
    <property type="molecule type" value="Genomic_DNA"/>
</dbReference>
<evidence type="ECO:0000256" key="7">
    <source>
        <dbReference type="ARBA" id="ARBA00022553"/>
    </source>
</evidence>